<evidence type="ECO:0000313" key="1">
    <source>
        <dbReference type="EMBL" id="PRY68980.1"/>
    </source>
</evidence>
<dbReference type="PANTHER" id="PTHR32332">
    <property type="entry name" value="2-NITROPROPANE DIOXYGENASE"/>
    <property type="match status" value="1"/>
</dbReference>
<dbReference type="PANTHER" id="PTHR32332:SF33">
    <property type="entry name" value="NITRONATE MONOOXYGENASE DOMAIN-CONTAINING PROTEIN"/>
    <property type="match status" value="1"/>
</dbReference>
<dbReference type="Gene3D" id="3.20.20.70">
    <property type="entry name" value="Aldolase class I"/>
    <property type="match status" value="2"/>
</dbReference>
<reference evidence="1 2" key="1">
    <citation type="submission" date="2018-03" db="EMBL/GenBank/DDBJ databases">
        <title>Genomic Encyclopedia of Type Strains, Phase III (KMG-III): the genomes of soil and plant-associated and newly described type strains.</title>
        <authorList>
            <person name="Whitman W."/>
        </authorList>
    </citation>
    <scope>NUCLEOTIDE SEQUENCE [LARGE SCALE GENOMIC DNA]</scope>
    <source>
        <strain evidence="1 2">CGMCC 1.12484</strain>
    </source>
</reference>
<dbReference type="InterPro" id="IPR013785">
    <property type="entry name" value="Aldolase_TIM"/>
</dbReference>
<protein>
    <submittedName>
        <fullName evidence="1">Nitronate monooxygenase</fullName>
    </submittedName>
</protein>
<dbReference type="GO" id="GO:0004497">
    <property type="term" value="F:monooxygenase activity"/>
    <property type="evidence" value="ECO:0007669"/>
    <property type="project" value="UniProtKB-KW"/>
</dbReference>
<dbReference type="Proteomes" id="UP000237983">
    <property type="component" value="Unassembled WGS sequence"/>
</dbReference>
<keyword evidence="1" id="KW-0560">Oxidoreductase</keyword>
<dbReference type="RefSeq" id="WP_245884651.1">
    <property type="nucleotide sequence ID" value="NZ_PVTL01000003.1"/>
</dbReference>
<gene>
    <name evidence="1" type="ORF">B0I08_103186</name>
</gene>
<comment type="caution">
    <text evidence="1">The sequence shown here is derived from an EMBL/GenBank/DDBJ whole genome shotgun (WGS) entry which is preliminary data.</text>
</comment>
<dbReference type="EMBL" id="PVTL01000003">
    <property type="protein sequence ID" value="PRY68980.1"/>
    <property type="molecule type" value="Genomic_DNA"/>
</dbReference>
<keyword evidence="2" id="KW-1185">Reference proteome</keyword>
<accession>A0A2T0VFJ4</accession>
<evidence type="ECO:0000313" key="2">
    <source>
        <dbReference type="Proteomes" id="UP000237983"/>
    </source>
</evidence>
<sequence>MLDVSLPVVIQGGMGMAVSSWRLASAVAQAGQLGVVSGVALDSVLARRLQDGDPDGDIRRALGHFPAPGMVAPVLERYFLPAGRAAGVPYLPVPKLSLTPTVAQQHLTILGNFVEVWLAKEGHEGLVGINYMEKVQLATPAAMLGALLARCDYVLMGAGIPREIPQLLRDLATGQVGTITIEVQGSDAVHTLSVDPVALLGDALPPLTRPQFLAIVSSQMLAYYLARDEDIRPDGFVIEGPTAGGHSAPPRGRMTLDDSDQPIYGERDNPDLTKIASLGLPFWLAGGYGSPERVRAAVAAGAAGVQVGTLFALSRESGVTEPLREQLVRRLDDSELTVHNSAATSPTGFPFKVAQLPGSLSDPAATAARTRLCDLSYLREAYERPDGSIGFRCPAEPVHMYVRKGGAEADTLGRACLCNALTATVGLGQTRSSGYVELPLVTLGSDITGASELRRENPQGWGAAEAVDWLTTEVSEGSPAQ</sequence>
<proteinExistence type="predicted"/>
<keyword evidence="1" id="KW-0503">Monooxygenase</keyword>
<dbReference type="SUPFAM" id="SSF51412">
    <property type="entry name" value="Inosine monophosphate dehydrogenase (IMPDH)"/>
    <property type="match status" value="1"/>
</dbReference>
<dbReference type="AlphaFoldDB" id="A0A2T0VFJ4"/>
<dbReference type="Pfam" id="PF03060">
    <property type="entry name" value="NMO"/>
    <property type="match status" value="1"/>
</dbReference>
<name>A0A2T0VFJ4_9MICO</name>
<organism evidence="1 2">
    <name type="scientific">Glaciihabitans tibetensis</name>
    <dbReference type="NCBI Taxonomy" id="1266600"/>
    <lineage>
        <taxon>Bacteria</taxon>
        <taxon>Bacillati</taxon>
        <taxon>Actinomycetota</taxon>
        <taxon>Actinomycetes</taxon>
        <taxon>Micrococcales</taxon>
        <taxon>Microbacteriaceae</taxon>
        <taxon>Glaciihabitans</taxon>
    </lineage>
</organism>